<keyword evidence="4 6" id="KW-0067">ATP-binding</keyword>
<keyword evidence="3" id="KW-0547">Nucleotide-binding</keyword>
<dbReference type="GO" id="GO:0005886">
    <property type="term" value="C:plasma membrane"/>
    <property type="evidence" value="ECO:0007669"/>
    <property type="project" value="TreeGrafter"/>
</dbReference>
<dbReference type="Gene3D" id="3.40.50.300">
    <property type="entry name" value="P-loop containing nucleotide triphosphate hydrolases"/>
    <property type="match status" value="1"/>
</dbReference>
<dbReference type="InterPro" id="IPR017871">
    <property type="entry name" value="ABC_transporter-like_CS"/>
</dbReference>
<gene>
    <name evidence="6" type="ORF">HNR28_002069</name>
</gene>
<evidence type="ECO:0000313" key="7">
    <source>
        <dbReference type="Proteomes" id="UP000541136"/>
    </source>
</evidence>
<dbReference type="EMBL" id="JACHIB010000011">
    <property type="protein sequence ID" value="MBB6084024.1"/>
    <property type="molecule type" value="Genomic_DNA"/>
</dbReference>
<dbReference type="RefSeq" id="WP_249043905.1">
    <property type="nucleotide sequence ID" value="NZ_JACHIB010000011.1"/>
</dbReference>
<evidence type="ECO:0000256" key="1">
    <source>
        <dbReference type="ARBA" id="ARBA00022448"/>
    </source>
</evidence>
<proteinExistence type="predicted"/>
<protein>
    <submittedName>
        <fullName evidence="6">Branched-chain amino acid transport system ATP-binding protein</fullName>
    </submittedName>
</protein>
<dbReference type="Proteomes" id="UP000541136">
    <property type="component" value="Unassembled WGS sequence"/>
</dbReference>
<keyword evidence="2" id="KW-0472">Membrane</keyword>
<dbReference type="InterPro" id="IPR003593">
    <property type="entry name" value="AAA+_ATPase"/>
</dbReference>
<evidence type="ECO:0000313" key="6">
    <source>
        <dbReference type="EMBL" id="MBB6084024.1"/>
    </source>
</evidence>
<dbReference type="PROSITE" id="PS50893">
    <property type="entry name" value="ABC_TRANSPORTER_2"/>
    <property type="match status" value="1"/>
</dbReference>
<dbReference type="Pfam" id="PF12399">
    <property type="entry name" value="BCA_ABC_TP_C"/>
    <property type="match status" value="1"/>
</dbReference>
<dbReference type="InterPro" id="IPR027417">
    <property type="entry name" value="P-loop_NTPase"/>
</dbReference>
<dbReference type="PANTHER" id="PTHR45772">
    <property type="entry name" value="CONSERVED COMPONENT OF ABC TRANSPORTER FOR NATURAL AMINO ACIDS-RELATED"/>
    <property type="match status" value="1"/>
</dbReference>
<sequence length="260" mass="28514">MSAPAESMRIARDVVLDVQELSIAFGALKAVDQVSFQARQGEITSLIGPNGAGKSTLFNLVSGALRPMRGTVRFGDKEVTGMRPNQLLREGLARSFQITRLFFDLSVIENLRLAAHVLEPVRRAFMPLSCSRQAAQRVDELVHQFSLEKKLNELAGYLSHGEQRRLEIALALASRPRMLLLDEPTQGMSHTDTEEAAALIKSLAGDVSVLLVEHDVGMVMNLSDHVVVMAQGKKLAEGMPQDVRANPAVQVAYFGERRDA</sequence>
<dbReference type="SMART" id="SM00382">
    <property type="entry name" value="AAA"/>
    <property type="match status" value="1"/>
</dbReference>
<dbReference type="InterPro" id="IPR032823">
    <property type="entry name" value="BCA_ABC_TP_C"/>
</dbReference>
<evidence type="ECO:0000259" key="5">
    <source>
        <dbReference type="PROSITE" id="PS50893"/>
    </source>
</evidence>
<reference evidence="6 7" key="1">
    <citation type="submission" date="2020-08" db="EMBL/GenBank/DDBJ databases">
        <title>Genomic Encyclopedia of Type Strains, Phase IV (KMG-IV): sequencing the most valuable type-strain genomes for metagenomic binning, comparative biology and taxonomic classification.</title>
        <authorList>
            <person name="Goeker M."/>
        </authorList>
    </citation>
    <scope>NUCLEOTIDE SEQUENCE [LARGE SCALE GENOMIC DNA]</scope>
    <source>
        <strain evidence="6 7">DSM 12141</strain>
    </source>
</reference>
<dbReference type="PANTHER" id="PTHR45772:SF9">
    <property type="entry name" value="CONSERVED COMPONENT OF ABC TRANSPORTER FOR NATURAL AMINO ACIDS"/>
    <property type="match status" value="1"/>
</dbReference>
<dbReference type="InterPro" id="IPR003439">
    <property type="entry name" value="ABC_transporter-like_ATP-bd"/>
</dbReference>
<dbReference type="FunFam" id="3.40.50.300:FF:000421">
    <property type="entry name" value="Branched-chain amino acid ABC transporter ATP-binding protein"/>
    <property type="match status" value="1"/>
</dbReference>
<evidence type="ECO:0000256" key="2">
    <source>
        <dbReference type="ARBA" id="ARBA00022475"/>
    </source>
</evidence>
<dbReference type="CDD" id="cd03219">
    <property type="entry name" value="ABC_Mj1267_LivG_branched"/>
    <property type="match status" value="1"/>
</dbReference>
<dbReference type="SUPFAM" id="SSF52540">
    <property type="entry name" value="P-loop containing nucleoside triphosphate hydrolases"/>
    <property type="match status" value="1"/>
</dbReference>
<dbReference type="Pfam" id="PF00005">
    <property type="entry name" value="ABC_tran"/>
    <property type="match status" value="1"/>
</dbReference>
<accession>A0A7W9TNR9</accession>
<keyword evidence="2" id="KW-1003">Cell membrane</keyword>
<feature type="domain" description="ABC transporter" evidence="5">
    <location>
        <begin position="16"/>
        <end position="256"/>
    </location>
</feature>
<evidence type="ECO:0000256" key="4">
    <source>
        <dbReference type="ARBA" id="ARBA00022840"/>
    </source>
</evidence>
<dbReference type="InterPro" id="IPR051120">
    <property type="entry name" value="ABC_AA/LPS_Transport"/>
</dbReference>
<dbReference type="PROSITE" id="PS00211">
    <property type="entry name" value="ABC_TRANSPORTER_1"/>
    <property type="match status" value="1"/>
</dbReference>
<dbReference type="AlphaFoldDB" id="A0A7W9TNR9"/>
<keyword evidence="1" id="KW-0813">Transport</keyword>
<comment type="caution">
    <text evidence="6">The sequence shown here is derived from an EMBL/GenBank/DDBJ whole genome shotgun (WGS) entry which is preliminary data.</text>
</comment>
<dbReference type="GO" id="GO:0016887">
    <property type="term" value="F:ATP hydrolysis activity"/>
    <property type="evidence" value="ECO:0007669"/>
    <property type="project" value="InterPro"/>
</dbReference>
<evidence type="ECO:0000256" key="3">
    <source>
        <dbReference type="ARBA" id="ARBA00022741"/>
    </source>
</evidence>
<name>A0A7W9TNR9_CASDE</name>
<dbReference type="GO" id="GO:0005524">
    <property type="term" value="F:ATP binding"/>
    <property type="evidence" value="ECO:0007669"/>
    <property type="project" value="UniProtKB-KW"/>
</dbReference>
<organism evidence="6 7">
    <name type="scientific">Castellaniella defragrans</name>
    <name type="common">Alcaligenes defragrans</name>
    <dbReference type="NCBI Taxonomy" id="75697"/>
    <lineage>
        <taxon>Bacteria</taxon>
        <taxon>Pseudomonadati</taxon>
        <taxon>Pseudomonadota</taxon>
        <taxon>Betaproteobacteria</taxon>
        <taxon>Burkholderiales</taxon>
        <taxon>Alcaligenaceae</taxon>
        <taxon>Castellaniella</taxon>
    </lineage>
</organism>